<dbReference type="InterPro" id="IPR053147">
    <property type="entry name" value="Hsp_HslJ-like"/>
</dbReference>
<dbReference type="PANTHER" id="PTHR35535:SF1">
    <property type="entry name" value="HEAT SHOCK PROTEIN HSLJ"/>
    <property type="match status" value="1"/>
</dbReference>
<name>A0ABW5KRL3_9FLAO</name>
<sequence length="261" mass="29067">MKYLSLLIINLFFLACGTNKQTAAMSQKDSLTGTYTISNQNNNKLLNQPLSLTFNSATRTVSGFSGCNRFTGSYTLHNESLTFGALATTRKLCQPELNNIEQQVLKHLEETASFIVNLDTVTLYNKQGEKLVTLHKNTEQTMKKNHTIKATYTAISRGYFLTVSYQNKTITYQTDRNKPAVTKELTETAYTTLNNLLEQINVPELPTLNAPSTAHQYDGAPGATLTINQNNQQYSTVTFDHNKPPHAIKALVSALIAYTEN</sequence>
<gene>
    <name evidence="3" type="ORF">ACFSQP_05575</name>
</gene>
<evidence type="ECO:0000256" key="1">
    <source>
        <dbReference type="SAM" id="SignalP"/>
    </source>
</evidence>
<dbReference type="PANTHER" id="PTHR35535">
    <property type="entry name" value="HEAT SHOCK PROTEIN HSLJ"/>
    <property type="match status" value="1"/>
</dbReference>
<organism evidence="3 4">
    <name type="scientific">Bizionia sediminis</name>
    <dbReference type="NCBI Taxonomy" id="1737064"/>
    <lineage>
        <taxon>Bacteria</taxon>
        <taxon>Pseudomonadati</taxon>
        <taxon>Bacteroidota</taxon>
        <taxon>Flavobacteriia</taxon>
        <taxon>Flavobacteriales</taxon>
        <taxon>Flavobacteriaceae</taxon>
        <taxon>Bizionia</taxon>
    </lineage>
</organism>
<dbReference type="InterPro" id="IPR005184">
    <property type="entry name" value="DUF306_Meta_HslJ"/>
</dbReference>
<dbReference type="EMBL" id="JBHULS010000002">
    <property type="protein sequence ID" value="MFD2551281.1"/>
    <property type="molecule type" value="Genomic_DNA"/>
</dbReference>
<evidence type="ECO:0000259" key="2">
    <source>
        <dbReference type="Pfam" id="PF03724"/>
    </source>
</evidence>
<dbReference type="Pfam" id="PF03724">
    <property type="entry name" value="META"/>
    <property type="match status" value="1"/>
</dbReference>
<evidence type="ECO:0000313" key="4">
    <source>
        <dbReference type="Proteomes" id="UP001597472"/>
    </source>
</evidence>
<accession>A0ABW5KRL3</accession>
<reference evidence="4" key="1">
    <citation type="journal article" date="2019" name="Int. J. Syst. Evol. Microbiol.">
        <title>The Global Catalogue of Microorganisms (GCM) 10K type strain sequencing project: providing services to taxonomists for standard genome sequencing and annotation.</title>
        <authorList>
            <consortium name="The Broad Institute Genomics Platform"/>
            <consortium name="The Broad Institute Genome Sequencing Center for Infectious Disease"/>
            <person name="Wu L."/>
            <person name="Ma J."/>
        </authorList>
    </citation>
    <scope>NUCLEOTIDE SEQUENCE [LARGE SCALE GENOMIC DNA]</scope>
    <source>
        <strain evidence="4">KCTC 42587</strain>
    </source>
</reference>
<proteinExistence type="predicted"/>
<feature type="signal peptide" evidence="1">
    <location>
        <begin position="1"/>
        <end position="23"/>
    </location>
</feature>
<comment type="caution">
    <text evidence="3">The sequence shown here is derived from an EMBL/GenBank/DDBJ whole genome shotgun (WGS) entry which is preliminary data.</text>
</comment>
<dbReference type="Proteomes" id="UP001597472">
    <property type="component" value="Unassembled WGS sequence"/>
</dbReference>
<keyword evidence="4" id="KW-1185">Reference proteome</keyword>
<dbReference type="Gene3D" id="2.40.128.270">
    <property type="match status" value="1"/>
</dbReference>
<evidence type="ECO:0000313" key="3">
    <source>
        <dbReference type="EMBL" id="MFD2551281.1"/>
    </source>
</evidence>
<dbReference type="RefSeq" id="WP_376892423.1">
    <property type="nucleotide sequence ID" value="NZ_JBHULS010000002.1"/>
</dbReference>
<dbReference type="PROSITE" id="PS51257">
    <property type="entry name" value="PROKAR_LIPOPROTEIN"/>
    <property type="match status" value="1"/>
</dbReference>
<feature type="chain" id="PRO_5046952080" evidence="1">
    <location>
        <begin position="24"/>
        <end position="261"/>
    </location>
</feature>
<dbReference type="InterPro" id="IPR038670">
    <property type="entry name" value="HslJ-like_sf"/>
</dbReference>
<keyword evidence="1" id="KW-0732">Signal</keyword>
<protein>
    <submittedName>
        <fullName evidence="3">META domain-containing protein</fullName>
    </submittedName>
</protein>
<feature type="domain" description="DUF306" evidence="2">
    <location>
        <begin position="32"/>
        <end position="134"/>
    </location>
</feature>